<evidence type="ECO:0000313" key="2">
    <source>
        <dbReference type="EMBL" id="KAH7067789.1"/>
    </source>
</evidence>
<accession>A0A8K0VR36</accession>
<keyword evidence="3" id="KW-1185">Reference proteome</keyword>
<proteinExistence type="predicted"/>
<dbReference type="AlphaFoldDB" id="A0A8K0VR36"/>
<dbReference type="Proteomes" id="UP000813461">
    <property type="component" value="Unassembled WGS sequence"/>
</dbReference>
<comment type="caution">
    <text evidence="2">The sequence shown here is derived from an EMBL/GenBank/DDBJ whole genome shotgun (WGS) entry which is preliminary data.</text>
</comment>
<dbReference type="InterPro" id="IPR014752">
    <property type="entry name" value="Arrestin-like_C"/>
</dbReference>
<feature type="compositionally biased region" description="Pro residues" evidence="1">
    <location>
        <begin position="464"/>
        <end position="473"/>
    </location>
</feature>
<dbReference type="OrthoDB" id="5349440at2759"/>
<dbReference type="Gene3D" id="2.60.40.640">
    <property type="match status" value="1"/>
</dbReference>
<name>A0A8K0VR36_9PLEO</name>
<dbReference type="EMBL" id="JAGMVJ010000034">
    <property type="protein sequence ID" value="KAH7067789.1"/>
    <property type="molecule type" value="Genomic_DNA"/>
</dbReference>
<feature type="region of interest" description="Disordered" evidence="1">
    <location>
        <begin position="418"/>
        <end position="488"/>
    </location>
</feature>
<reference evidence="2" key="1">
    <citation type="journal article" date="2021" name="Nat. Commun.">
        <title>Genetic determinants of endophytism in the Arabidopsis root mycobiome.</title>
        <authorList>
            <person name="Mesny F."/>
            <person name="Miyauchi S."/>
            <person name="Thiergart T."/>
            <person name="Pickel B."/>
            <person name="Atanasova L."/>
            <person name="Karlsson M."/>
            <person name="Huettel B."/>
            <person name="Barry K.W."/>
            <person name="Haridas S."/>
            <person name="Chen C."/>
            <person name="Bauer D."/>
            <person name="Andreopoulos W."/>
            <person name="Pangilinan J."/>
            <person name="LaButti K."/>
            <person name="Riley R."/>
            <person name="Lipzen A."/>
            <person name="Clum A."/>
            <person name="Drula E."/>
            <person name="Henrissat B."/>
            <person name="Kohler A."/>
            <person name="Grigoriev I.V."/>
            <person name="Martin F.M."/>
            <person name="Hacquard S."/>
        </authorList>
    </citation>
    <scope>NUCLEOTIDE SEQUENCE</scope>
    <source>
        <strain evidence="2">MPI-SDFR-AT-0120</strain>
    </source>
</reference>
<organism evidence="2 3">
    <name type="scientific">Paraphoma chrysanthemicola</name>
    <dbReference type="NCBI Taxonomy" id="798071"/>
    <lineage>
        <taxon>Eukaryota</taxon>
        <taxon>Fungi</taxon>
        <taxon>Dikarya</taxon>
        <taxon>Ascomycota</taxon>
        <taxon>Pezizomycotina</taxon>
        <taxon>Dothideomycetes</taxon>
        <taxon>Pleosporomycetidae</taxon>
        <taxon>Pleosporales</taxon>
        <taxon>Pleosporineae</taxon>
        <taxon>Phaeosphaeriaceae</taxon>
        <taxon>Paraphoma</taxon>
    </lineage>
</organism>
<gene>
    <name evidence="2" type="ORF">FB567DRAFT_255785</name>
</gene>
<protein>
    <submittedName>
        <fullName evidence="2">Uncharacterized protein</fullName>
    </submittedName>
</protein>
<evidence type="ECO:0000256" key="1">
    <source>
        <dbReference type="SAM" id="MobiDB-lite"/>
    </source>
</evidence>
<evidence type="ECO:0000313" key="3">
    <source>
        <dbReference type="Proteomes" id="UP000813461"/>
    </source>
</evidence>
<sequence>MALVGAQANVKERPLYISLFEELHPFYTCGDRVRGIVRVEPTLRPKRITAIFKGYSIIHDNNANGISPAFFSSQKDLFVSSGAHENFDILRQGTASDGKVELPFEFTFPSNVELPPPSDNGGTWWCSNDSYDHPRFQHSPGFVLPPSCGSFITANSPLSPRITYDIEVSLASTSSENPQMKVRQELKFLPPAPEYDMALVQPNLDFGTKLPKHCCRYKFIRTRRLLPGYAESSKLGRIRDVLVEKELLFGLQSFAEVPFARFNLLATPARVLVVGAELPVTISLQHLDRSASLPTPPDLFMRRIRVQLFPAFHIFLPRLGQSGHGKEALEVVRDTWTLLDRKFDDANLKPLRDGLTLSEIGAVPLVHEKLLPSFTSYGLALEYELQIEIWGTCVTREFSGIVCRDQVQIVSGWNATQPQAQDEAIRSSDPDQEAGPEYQELDPMASLLRSGAEAPSYETYQPLPAQPSTPPQTIPAITARPQPPPYMA</sequence>